<evidence type="ECO:0000313" key="4">
    <source>
        <dbReference type="RefSeq" id="XP_011079821.1"/>
    </source>
</evidence>
<dbReference type="FunCoup" id="A0A6I9TBK0">
    <property type="interactions" value="19"/>
</dbReference>
<keyword evidence="3" id="KW-1185">Reference proteome</keyword>
<dbReference type="PANTHER" id="PTHR34377">
    <property type="entry name" value="TETRATRICOPEPTIDE REPEAT (TPR)-LIKE SUPERFAMILY PROTEIN"/>
    <property type="match status" value="1"/>
</dbReference>
<dbReference type="InterPro" id="IPR036312">
    <property type="entry name" value="Bifun_inhib/LTP/seed_sf"/>
</dbReference>
<keyword evidence="2" id="KW-0732">Signal</keyword>
<dbReference type="KEGG" id="sind:105163241"/>
<feature type="chain" id="PRO_5027060545" evidence="2">
    <location>
        <begin position="25"/>
        <end position="176"/>
    </location>
</feature>
<dbReference type="InParanoid" id="A0A6I9TBK0"/>
<accession>A0A6I9TBK0</accession>
<protein>
    <submittedName>
        <fullName evidence="4">Histidine-rich membrane protein KE4 homolog 1</fullName>
    </submittedName>
</protein>
<organism evidence="3 4">
    <name type="scientific">Sesamum indicum</name>
    <name type="common">Oriental sesame</name>
    <name type="synonym">Sesamum orientale</name>
    <dbReference type="NCBI Taxonomy" id="4182"/>
    <lineage>
        <taxon>Eukaryota</taxon>
        <taxon>Viridiplantae</taxon>
        <taxon>Streptophyta</taxon>
        <taxon>Embryophyta</taxon>
        <taxon>Tracheophyta</taxon>
        <taxon>Spermatophyta</taxon>
        <taxon>Magnoliopsida</taxon>
        <taxon>eudicotyledons</taxon>
        <taxon>Gunneridae</taxon>
        <taxon>Pentapetalae</taxon>
        <taxon>asterids</taxon>
        <taxon>lamiids</taxon>
        <taxon>Lamiales</taxon>
        <taxon>Pedaliaceae</taxon>
        <taxon>Sesamum</taxon>
    </lineage>
</organism>
<evidence type="ECO:0000256" key="1">
    <source>
        <dbReference type="SAM" id="MobiDB-lite"/>
    </source>
</evidence>
<proteinExistence type="predicted"/>
<gene>
    <name evidence="4" type="primary">LOC105163241</name>
</gene>
<feature type="compositionally biased region" description="Basic and acidic residues" evidence="1">
    <location>
        <begin position="89"/>
        <end position="99"/>
    </location>
</feature>
<evidence type="ECO:0000256" key="2">
    <source>
        <dbReference type="SAM" id="SignalP"/>
    </source>
</evidence>
<feature type="region of interest" description="Disordered" evidence="1">
    <location>
        <begin position="63"/>
        <end position="115"/>
    </location>
</feature>
<reference evidence="4" key="1">
    <citation type="submission" date="2025-08" db="UniProtKB">
        <authorList>
            <consortium name="RefSeq"/>
        </authorList>
    </citation>
    <scope>IDENTIFICATION</scope>
</reference>
<dbReference type="RefSeq" id="XP_011079821.1">
    <property type="nucleotide sequence ID" value="XM_011081519.2"/>
</dbReference>
<dbReference type="OrthoDB" id="1930534at2759"/>
<evidence type="ECO:0000313" key="3">
    <source>
        <dbReference type="Proteomes" id="UP000504604"/>
    </source>
</evidence>
<feature type="compositionally biased region" description="Basic residues" evidence="1">
    <location>
        <begin position="100"/>
        <end position="115"/>
    </location>
</feature>
<sequence>MDRAITLQLALTLMLLVLYPTAESKWIPHHPLPRVDPPPLCASQLALVNHACAMLPYARVPPHSPLTPAPPSPNGHDRRHHHHHHVHFHVHDHDHDHGHGHGHSHGHSHRHSRHGHKETAIEEDCCRWLKEVDDVCVCELLVHLPPFLTRPVHNYTVGVDDTCNITFTCGSRLVPL</sequence>
<feature type="compositionally biased region" description="Pro residues" evidence="1">
    <location>
        <begin position="63"/>
        <end position="73"/>
    </location>
</feature>
<feature type="signal peptide" evidence="2">
    <location>
        <begin position="1"/>
        <end position="24"/>
    </location>
</feature>
<dbReference type="PANTHER" id="PTHR34377:SF3">
    <property type="entry name" value="TETRATRICOPEPTIDE REPEAT (TPR)-LIKE SUPERFAMILY PROTEIN"/>
    <property type="match status" value="1"/>
</dbReference>
<dbReference type="AlphaFoldDB" id="A0A6I9TBK0"/>
<dbReference type="Proteomes" id="UP000504604">
    <property type="component" value="Linkage group LG6"/>
</dbReference>
<name>A0A6I9TBK0_SESIN</name>
<feature type="compositionally biased region" description="Basic residues" evidence="1">
    <location>
        <begin position="77"/>
        <end position="88"/>
    </location>
</feature>
<dbReference type="GeneID" id="105163241"/>
<dbReference type="SUPFAM" id="SSF47699">
    <property type="entry name" value="Bifunctional inhibitor/lipid-transfer protein/seed storage 2S albumin"/>
    <property type="match status" value="1"/>
</dbReference>